<comment type="caution">
    <text evidence="7">The sequence shown here is derived from an EMBL/GenBank/DDBJ whole genome shotgun (WGS) entry which is preliminary data.</text>
</comment>
<evidence type="ECO:0000313" key="7">
    <source>
        <dbReference type="EMBL" id="KAJ8924338.1"/>
    </source>
</evidence>
<dbReference type="PANTHER" id="PTHR10353:SF36">
    <property type="entry name" value="LP05116P"/>
    <property type="match status" value="1"/>
</dbReference>
<evidence type="ECO:0000313" key="8">
    <source>
        <dbReference type="Proteomes" id="UP001159042"/>
    </source>
</evidence>
<sequence length="505" mass="58107">QHLPTFSLFYTFRLAYANADGKSFPDDFWFGVSSAAYQVEGGWNADDKGLNIWDKLLHDNPSFSYQNANGDVACDTYHHGPDDVKYLKDMGLTHYRFSIAWSRILPNGRADYVSEAGVAYYNKLIDALVAANIKPLVTLYHWDLPNALQDLGGFLNTDMQYWFEEYARVCFEKFGDRVKNWLTFNEPMSTCREGYEDGTKAPVIKNKGTGAYECAHSVLLSHGRAFRLYEKEFKTKQKGRVSITIDTSWYEPASQSEADKTAANRNMIFNYEWWMSPIIEGDYPELMRTVIAENSKEEGLSKSRLPAFTDDEKTMMKGTYDFVALNYYTSYLCSPGGDWGSKISSFYRDVKVDCNQPDDWAPGSGWLRITPWGMQRVLNYIKDRYGNPPVIITENGYSDNGELKDEVRVGYHRDYLSSLLDAVTDDGCNVFGYTAWSFLDDFEWSAGYLAKFGLLHVDFSDEARRRTRKYSSYIYEHIIKTRQIDYNYNPDFPPKVEGDNTTQQL</sequence>
<dbReference type="Proteomes" id="UP001159042">
    <property type="component" value="Unassembled WGS sequence"/>
</dbReference>
<dbReference type="FunFam" id="3.20.20.80:FF:000013">
    <property type="entry name" value="lactase-phlorizin hydrolase"/>
    <property type="match status" value="1"/>
</dbReference>
<proteinExistence type="inferred from homology"/>
<keyword evidence="8" id="KW-1185">Reference proteome</keyword>
<evidence type="ECO:0000256" key="3">
    <source>
        <dbReference type="ARBA" id="ARBA00022801"/>
    </source>
</evidence>
<dbReference type="GO" id="GO:0008422">
    <property type="term" value="F:beta-glucosidase activity"/>
    <property type="evidence" value="ECO:0007669"/>
    <property type="project" value="TreeGrafter"/>
</dbReference>
<dbReference type="EMBL" id="JANEYG010000003">
    <property type="protein sequence ID" value="KAJ8924338.1"/>
    <property type="molecule type" value="Genomic_DNA"/>
</dbReference>
<dbReference type="SUPFAM" id="SSF51445">
    <property type="entry name" value="(Trans)glycosidases"/>
    <property type="match status" value="1"/>
</dbReference>
<name>A0AAV8WCK2_9CUCU</name>
<feature type="non-terminal residue" evidence="7">
    <location>
        <position position="1"/>
    </location>
</feature>
<evidence type="ECO:0000256" key="2">
    <source>
        <dbReference type="ARBA" id="ARBA00011738"/>
    </source>
</evidence>
<evidence type="ECO:0000256" key="4">
    <source>
        <dbReference type="ARBA" id="ARBA00023180"/>
    </source>
</evidence>
<dbReference type="AlphaFoldDB" id="A0AAV8WCK2"/>
<dbReference type="InterPro" id="IPR001360">
    <property type="entry name" value="Glyco_hydro_1"/>
</dbReference>
<keyword evidence="3" id="KW-0378">Hydrolase</keyword>
<keyword evidence="5" id="KW-0326">Glycosidase</keyword>
<dbReference type="PANTHER" id="PTHR10353">
    <property type="entry name" value="GLYCOSYL HYDROLASE"/>
    <property type="match status" value="1"/>
</dbReference>
<evidence type="ECO:0000256" key="6">
    <source>
        <dbReference type="RuleBase" id="RU003690"/>
    </source>
</evidence>
<dbReference type="PRINTS" id="PR00131">
    <property type="entry name" value="GLHYDRLASE1"/>
</dbReference>
<gene>
    <name evidence="7" type="ORF">NQ315_007134</name>
</gene>
<comment type="subunit">
    <text evidence="2">Homodimer.</text>
</comment>
<organism evidence="7 8">
    <name type="scientific">Exocentrus adspersus</name>
    <dbReference type="NCBI Taxonomy" id="1586481"/>
    <lineage>
        <taxon>Eukaryota</taxon>
        <taxon>Metazoa</taxon>
        <taxon>Ecdysozoa</taxon>
        <taxon>Arthropoda</taxon>
        <taxon>Hexapoda</taxon>
        <taxon>Insecta</taxon>
        <taxon>Pterygota</taxon>
        <taxon>Neoptera</taxon>
        <taxon>Endopterygota</taxon>
        <taxon>Coleoptera</taxon>
        <taxon>Polyphaga</taxon>
        <taxon>Cucujiformia</taxon>
        <taxon>Chrysomeloidea</taxon>
        <taxon>Cerambycidae</taxon>
        <taxon>Lamiinae</taxon>
        <taxon>Acanthocinini</taxon>
        <taxon>Exocentrus</taxon>
    </lineage>
</organism>
<protein>
    <submittedName>
        <fullName evidence="7">Uncharacterized protein</fullName>
    </submittedName>
</protein>
<accession>A0AAV8WCK2</accession>
<dbReference type="PROSITE" id="PS00653">
    <property type="entry name" value="GLYCOSYL_HYDROL_F1_2"/>
    <property type="match status" value="1"/>
</dbReference>
<keyword evidence="4" id="KW-0325">Glycoprotein</keyword>
<dbReference type="GO" id="GO:0005975">
    <property type="term" value="P:carbohydrate metabolic process"/>
    <property type="evidence" value="ECO:0007669"/>
    <property type="project" value="InterPro"/>
</dbReference>
<dbReference type="InterPro" id="IPR033132">
    <property type="entry name" value="GH_1_N_CS"/>
</dbReference>
<evidence type="ECO:0000256" key="1">
    <source>
        <dbReference type="ARBA" id="ARBA00010838"/>
    </source>
</evidence>
<dbReference type="Gene3D" id="3.20.20.80">
    <property type="entry name" value="Glycosidases"/>
    <property type="match status" value="1"/>
</dbReference>
<dbReference type="InterPro" id="IPR017853">
    <property type="entry name" value="GH"/>
</dbReference>
<evidence type="ECO:0000256" key="5">
    <source>
        <dbReference type="ARBA" id="ARBA00023295"/>
    </source>
</evidence>
<dbReference type="Pfam" id="PF00232">
    <property type="entry name" value="Glyco_hydro_1"/>
    <property type="match status" value="1"/>
</dbReference>
<comment type="similarity">
    <text evidence="1 6">Belongs to the glycosyl hydrolase 1 family.</text>
</comment>
<reference evidence="7 8" key="1">
    <citation type="journal article" date="2023" name="Insect Mol. Biol.">
        <title>Genome sequencing provides insights into the evolution of gene families encoding plant cell wall-degrading enzymes in longhorned beetles.</title>
        <authorList>
            <person name="Shin N.R."/>
            <person name="Okamura Y."/>
            <person name="Kirsch R."/>
            <person name="Pauchet Y."/>
        </authorList>
    </citation>
    <scope>NUCLEOTIDE SEQUENCE [LARGE SCALE GENOMIC DNA]</scope>
    <source>
        <strain evidence="7">EAD_L_NR</strain>
    </source>
</reference>